<dbReference type="PANTHER" id="PTHR13568:SF9">
    <property type="entry name" value="TRANSMEMBRANE PROTEIN 203"/>
    <property type="match status" value="1"/>
</dbReference>
<dbReference type="Gene3D" id="3.30.110.20">
    <property type="entry name" value="Alba-like domain"/>
    <property type="match status" value="1"/>
</dbReference>
<dbReference type="Proteomes" id="UP000318571">
    <property type="component" value="Chromosome 1"/>
</dbReference>
<feature type="transmembrane region" description="Helical" evidence="1">
    <location>
        <begin position="202"/>
        <end position="225"/>
    </location>
</feature>
<dbReference type="AlphaFoldDB" id="A0A553NTT2"/>
<comment type="caution">
    <text evidence="3">The sequence shown here is derived from an EMBL/GenBank/DDBJ whole genome shotgun (WGS) entry which is preliminary data.</text>
</comment>
<dbReference type="CDD" id="cd22816">
    <property type="entry name" value="TMEM203"/>
    <property type="match status" value="1"/>
</dbReference>
<dbReference type="InterPro" id="IPR002775">
    <property type="entry name" value="DNA/RNA-bd_Alba-like"/>
</dbReference>
<evidence type="ECO:0000256" key="1">
    <source>
        <dbReference type="SAM" id="Phobius"/>
    </source>
</evidence>
<dbReference type="Pfam" id="PF01918">
    <property type="entry name" value="Alba"/>
    <property type="match status" value="1"/>
</dbReference>
<dbReference type="GO" id="GO:0003676">
    <property type="term" value="F:nucleic acid binding"/>
    <property type="evidence" value="ECO:0007669"/>
    <property type="project" value="InterPro"/>
</dbReference>
<feature type="transmembrane region" description="Helical" evidence="1">
    <location>
        <begin position="165"/>
        <end position="190"/>
    </location>
</feature>
<evidence type="ECO:0000313" key="4">
    <source>
        <dbReference type="Proteomes" id="UP000318571"/>
    </source>
</evidence>
<dbReference type="EMBL" id="VCGU01000010">
    <property type="protein sequence ID" value="TRY68823.1"/>
    <property type="molecule type" value="Genomic_DNA"/>
</dbReference>
<dbReference type="SUPFAM" id="SSF82704">
    <property type="entry name" value="AlbA-like"/>
    <property type="match status" value="1"/>
</dbReference>
<proteinExistence type="predicted"/>
<dbReference type="PANTHER" id="PTHR13568">
    <property type="entry name" value="FAM11A, B PROTEIN"/>
    <property type="match status" value="1"/>
</dbReference>
<dbReference type="InterPro" id="IPR019396">
    <property type="entry name" value="TM_Fragile-X-F-assoc"/>
</dbReference>
<gene>
    <name evidence="3" type="ORF">TCAL_06187</name>
</gene>
<keyword evidence="1" id="KW-1133">Transmembrane helix</keyword>
<evidence type="ECO:0000313" key="3">
    <source>
        <dbReference type="EMBL" id="TRY68823.1"/>
    </source>
</evidence>
<organism evidence="3 4">
    <name type="scientific">Tigriopus californicus</name>
    <name type="common">Marine copepod</name>
    <dbReference type="NCBI Taxonomy" id="6832"/>
    <lineage>
        <taxon>Eukaryota</taxon>
        <taxon>Metazoa</taxon>
        <taxon>Ecdysozoa</taxon>
        <taxon>Arthropoda</taxon>
        <taxon>Crustacea</taxon>
        <taxon>Multicrustacea</taxon>
        <taxon>Hexanauplia</taxon>
        <taxon>Copepoda</taxon>
        <taxon>Harpacticoida</taxon>
        <taxon>Harpacticidae</taxon>
        <taxon>Tigriopus</taxon>
    </lineage>
</organism>
<sequence>MCGKQRIKLASGQLISGTWTIVLLLLLFLLLLMGDSSVSPSRDLDLPTGPRLARLPPAWPQRHQDVFITPRTHFPAQKQKVLDLLAQGHTEVFLHALGAAIPRAIHLALSVQSQVGPTLLQIRTQTDTVELTDCGYWDENPPKFGRSRPIELSPARSMFFQLKEILRWLGLTVWEIFVFLLAFLLFTILLTLKVELWVDISYWIVFSPLFVCDAFNAYFCVIVLIRMYIETSYKSALLRALWSLFLILMLFIFKYMLCVKLTSSGTYEYSEVFTPVFILLHLVMVKACQLH</sequence>
<dbReference type="STRING" id="6832.A0A553NTT2"/>
<keyword evidence="1" id="KW-0812">Transmembrane</keyword>
<feature type="transmembrane region" description="Helical" evidence="1">
    <location>
        <begin position="237"/>
        <end position="257"/>
    </location>
</feature>
<dbReference type="Pfam" id="PF10269">
    <property type="entry name" value="Tmemb_185A"/>
    <property type="match status" value="1"/>
</dbReference>
<dbReference type="GO" id="GO:0005783">
    <property type="term" value="C:endoplasmic reticulum"/>
    <property type="evidence" value="ECO:0007669"/>
    <property type="project" value="TreeGrafter"/>
</dbReference>
<feature type="domain" description="DNA/RNA-binding protein Alba-like" evidence="2">
    <location>
        <begin position="65"/>
        <end position="125"/>
    </location>
</feature>
<dbReference type="GO" id="GO:0006874">
    <property type="term" value="P:intracellular calcium ion homeostasis"/>
    <property type="evidence" value="ECO:0007669"/>
    <property type="project" value="TreeGrafter"/>
</dbReference>
<name>A0A553NTT2_TIGCA</name>
<dbReference type="InterPro" id="IPR036882">
    <property type="entry name" value="Alba-like_dom_sf"/>
</dbReference>
<feature type="transmembrane region" description="Helical" evidence="1">
    <location>
        <begin position="14"/>
        <end position="32"/>
    </location>
</feature>
<reference evidence="3 4" key="1">
    <citation type="journal article" date="2018" name="Nat. Ecol. Evol.">
        <title>Genomic signatures of mitonuclear coevolution across populations of Tigriopus californicus.</title>
        <authorList>
            <person name="Barreto F.S."/>
            <person name="Watson E.T."/>
            <person name="Lima T.G."/>
            <person name="Willett C.S."/>
            <person name="Edmands S."/>
            <person name="Li W."/>
            <person name="Burton R.S."/>
        </authorList>
    </citation>
    <scope>NUCLEOTIDE SEQUENCE [LARGE SCALE GENOMIC DNA]</scope>
    <source>
        <strain evidence="3 4">San Diego</strain>
    </source>
</reference>
<keyword evidence="1" id="KW-0472">Membrane</keyword>
<evidence type="ECO:0000259" key="2">
    <source>
        <dbReference type="Pfam" id="PF01918"/>
    </source>
</evidence>
<keyword evidence="4" id="KW-1185">Reference proteome</keyword>
<accession>A0A553NTT2</accession>
<protein>
    <recommendedName>
        <fullName evidence="2">DNA/RNA-binding protein Alba-like domain-containing protein</fullName>
    </recommendedName>
</protein>